<gene>
    <name evidence="8" type="ORF">SAMN00017405_1588</name>
</gene>
<dbReference type="AlphaFoldDB" id="A0A1W1UVB4"/>
<evidence type="ECO:0000313" key="9">
    <source>
        <dbReference type="Proteomes" id="UP000192731"/>
    </source>
</evidence>
<evidence type="ECO:0000256" key="2">
    <source>
        <dbReference type="ARBA" id="ARBA00007977"/>
    </source>
</evidence>
<name>A0A1W1UVB4_DESTI</name>
<evidence type="ECO:0000256" key="4">
    <source>
        <dbReference type="ARBA" id="ARBA00022692"/>
    </source>
</evidence>
<dbReference type="Pfam" id="PF03601">
    <property type="entry name" value="Cons_hypoth698"/>
    <property type="match status" value="1"/>
</dbReference>
<dbReference type="EMBL" id="FWWT01000012">
    <property type="protein sequence ID" value="SMB85022.1"/>
    <property type="molecule type" value="Genomic_DNA"/>
</dbReference>
<accession>A0A1W1UVB4</accession>
<dbReference type="PANTHER" id="PTHR30106">
    <property type="entry name" value="INNER MEMBRANE PROTEIN YEIH-RELATED"/>
    <property type="match status" value="1"/>
</dbReference>
<feature type="transmembrane region" description="Helical" evidence="7">
    <location>
        <begin position="21"/>
        <end position="41"/>
    </location>
</feature>
<dbReference type="RefSeq" id="WP_084052412.1">
    <property type="nucleotide sequence ID" value="NZ_FWWT01000012.1"/>
</dbReference>
<dbReference type="OrthoDB" id="9766798at2"/>
<feature type="transmembrane region" description="Helical" evidence="7">
    <location>
        <begin position="69"/>
        <end position="88"/>
    </location>
</feature>
<evidence type="ECO:0000313" key="8">
    <source>
        <dbReference type="EMBL" id="SMB85022.1"/>
    </source>
</evidence>
<feature type="transmembrane region" description="Helical" evidence="7">
    <location>
        <begin position="100"/>
        <end position="121"/>
    </location>
</feature>
<evidence type="ECO:0000256" key="6">
    <source>
        <dbReference type="ARBA" id="ARBA00023136"/>
    </source>
</evidence>
<feature type="transmembrane region" description="Helical" evidence="7">
    <location>
        <begin position="307"/>
        <end position="325"/>
    </location>
</feature>
<feature type="transmembrane region" description="Helical" evidence="7">
    <location>
        <begin position="127"/>
        <end position="144"/>
    </location>
</feature>
<dbReference type="PANTHER" id="PTHR30106:SF1">
    <property type="entry name" value="UPF0324 MEMBRANE PROTEIN FN0533"/>
    <property type="match status" value="1"/>
</dbReference>
<dbReference type="Proteomes" id="UP000192731">
    <property type="component" value="Unassembled WGS sequence"/>
</dbReference>
<feature type="transmembrane region" description="Helical" evidence="7">
    <location>
        <begin position="243"/>
        <end position="263"/>
    </location>
</feature>
<proteinExistence type="inferred from homology"/>
<feature type="transmembrane region" description="Helical" evidence="7">
    <location>
        <begin position="275"/>
        <end position="295"/>
    </location>
</feature>
<keyword evidence="3" id="KW-1003">Cell membrane</keyword>
<evidence type="ECO:0000256" key="7">
    <source>
        <dbReference type="SAM" id="Phobius"/>
    </source>
</evidence>
<protein>
    <submittedName>
        <fullName evidence="8">Uncharacterized membrane protein YadS</fullName>
    </submittedName>
</protein>
<comment type="subcellular location">
    <subcellularLocation>
        <location evidence="1">Cell membrane</location>
        <topology evidence="1">Multi-pass membrane protein</topology>
    </subcellularLocation>
</comment>
<keyword evidence="9" id="KW-1185">Reference proteome</keyword>
<feature type="transmembrane region" description="Helical" evidence="7">
    <location>
        <begin position="384"/>
        <end position="401"/>
    </location>
</feature>
<keyword evidence="6 7" id="KW-0472">Membrane</keyword>
<comment type="similarity">
    <text evidence="2">Belongs to the UPF0324 family.</text>
</comment>
<feature type="transmembrane region" description="Helical" evidence="7">
    <location>
        <begin position="346"/>
        <end position="364"/>
    </location>
</feature>
<evidence type="ECO:0000256" key="3">
    <source>
        <dbReference type="ARBA" id="ARBA00022475"/>
    </source>
</evidence>
<keyword evidence="4 7" id="KW-0812">Transmembrane</keyword>
<evidence type="ECO:0000256" key="1">
    <source>
        <dbReference type="ARBA" id="ARBA00004651"/>
    </source>
</evidence>
<feature type="transmembrane region" description="Helical" evidence="7">
    <location>
        <begin position="422"/>
        <end position="443"/>
    </location>
</feature>
<dbReference type="InterPro" id="IPR018383">
    <property type="entry name" value="UPF0324_pro"/>
</dbReference>
<feature type="transmembrane region" description="Helical" evidence="7">
    <location>
        <begin position="211"/>
        <end position="231"/>
    </location>
</feature>
<evidence type="ECO:0000256" key="5">
    <source>
        <dbReference type="ARBA" id="ARBA00022989"/>
    </source>
</evidence>
<dbReference type="GO" id="GO:0005886">
    <property type="term" value="C:plasma membrane"/>
    <property type="evidence" value="ECO:0007669"/>
    <property type="project" value="UniProtKB-SubCell"/>
</dbReference>
<sequence>MSDDTVVASKFTWSDLLKKEDWWAIWAAFIIISLAFISNFTELFNLKAVKPQKWGSAEAPSILSSFDGIMPNLLFLLIGLVILFGLGIKIMEGKSTKFSIGFVGIFILATFAYFFANHYLIGTYLGYAFWALGLGLLICNTVKTPEWLKPAIKTEFYIKTGLVLLGAEILFSNIVSFGMYGLGIAWFVTPVVVIFMWLFGTKVLKMVSKPMVMVIAAATSVCGVSAAIAAAAASKAKKEDLTFAIGLTLIFTVLMMVFMPLGLKAIGMDPIIGGAWMGGTIDATGAVVLAGEALGPEAGQVAAMVKMIQNVLIGVIAFAIAIFWVTRVERDPNGPSVGISEIWHRFPKFILGFIFASLFFSFIIEPGLGTETTNSVLKMTKGFRGWFFCLAFISIGLESNFKEMAESVQGGKPLTLYLVGQTFNLVLTLLVAWLLLSGIIFPVPTLVF</sequence>
<feature type="transmembrane region" description="Helical" evidence="7">
    <location>
        <begin position="180"/>
        <end position="199"/>
    </location>
</feature>
<keyword evidence="5 7" id="KW-1133">Transmembrane helix</keyword>
<organism evidence="8 9">
    <name type="scientific">Desulfonispora thiosulfatigenes DSM 11270</name>
    <dbReference type="NCBI Taxonomy" id="656914"/>
    <lineage>
        <taxon>Bacteria</taxon>
        <taxon>Bacillati</taxon>
        <taxon>Bacillota</taxon>
        <taxon>Clostridia</taxon>
        <taxon>Eubacteriales</taxon>
        <taxon>Peptococcaceae</taxon>
        <taxon>Desulfonispora</taxon>
    </lineage>
</organism>
<feature type="transmembrane region" description="Helical" evidence="7">
    <location>
        <begin position="156"/>
        <end position="174"/>
    </location>
</feature>
<reference evidence="8 9" key="1">
    <citation type="submission" date="2017-04" db="EMBL/GenBank/DDBJ databases">
        <authorList>
            <person name="Afonso C.L."/>
            <person name="Miller P.J."/>
            <person name="Scott M.A."/>
            <person name="Spackman E."/>
            <person name="Goraichik I."/>
            <person name="Dimitrov K.M."/>
            <person name="Suarez D.L."/>
            <person name="Swayne D.E."/>
        </authorList>
    </citation>
    <scope>NUCLEOTIDE SEQUENCE [LARGE SCALE GENOMIC DNA]</scope>
    <source>
        <strain evidence="8 9">DSM 11270</strain>
    </source>
</reference>